<organism evidence="1">
    <name type="scientific">Capitella teleta</name>
    <name type="common">Polychaete worm</name>
    <dbReference type="NCBI Taxonomy" id="283909"/>
    <lineage>
        <taxon>Eukaryota</taxon>
        <taxon>Metazoa</taxon>
        <taxon>Spiralia</taxon>
        <taxon>Lophotrochozoa</taxon>
        <taxon>Annelida</taxon>
        <taxon>Polychaeta</taxon>
        <taxon>Sedentaria</taxon>
        <taxon>Scolecida</taxon>
        <taxon>Capitellidae</taxon>
        <taxon>Capitella</taxon>
    </lineage>
</organism>
<dbReference type="EMBL" id="KB295651">
    <property type="protein sequence ID" value="ELU12801.1"/>
    <property type="molecule type" value="Genomic_DNA"/>
</dbReference>
<name>R7V8W7_CAPTE</name>
<evidence type="ECO:0000313" key="1">
    <source>
        <dbReference type="EMBL" id="ELU12801.1"/>
    </source>
</evidence>
<dbReference type="EMBL" id="AMQN01019365">
    <property type="status" value="NOT_ANNOTATED_CDS"/>
    <property type="molecule type" value="Genomic_DNA"/>
</dbReference>
<evidence type="ECO:0000313" key="2">
    <source>
        <dbReference type="EnsemblMetazoa" id="CapteP194067"/>
    </source>
</evidence>
<sequence length="188" mass="21789">MEQEEPSSVVHSLTESKASHRLVVAFEQARLVESVGSKLHIKFNPEKSQLLLFNLDKHREVSSVYLSGGFVSQITKTIQLGHLISLDNKLPPNLSTKDLMRHTNILALRFGHSSLKFWYVVWFLSYLDKHHCEYCACQPILPRKSGKFNKKETHFTWSYVMTNYMYGKRMTLKINIMILVDTIISFVL</sequence>
<keyword evidence="3" id="KW-1185">Reference proteome</keyword>
<dbReference type="Proteomes" id="UP000014760">
    <property type="component" value="Unassembled WGS sequence"/>
</dbReference>
<evidence type="ECO:0000313" key="3">
    <source>
        <dbReference type="Proteomes" id="UP000014760"/>
    </source>
</evidence>
<proteinExistence type="predicted"/>
<gene>
    <name evidence="1" type="ORF">CAPTEDRAFT_194067</name>
</gene>
<dbReference type="EnsemblMetazoa" id="CapteT194067">
    <property type="protein sequence ID" value="CapteP194067"/>
    <property type="gene ID" value="CapteG194067"/>
</dbReference>
<accession>R7V8W7</accession>
<reference evidence="2" key="3">
    <citation type="submission" date="2015-06" db="UniProtKB">
        <authorList>
            <consortium name="EnsemblMetazoa"/>
        </authorList>
    </citation>
    <scope>IDENTIFICATION</scope>
</reference>
<reference evidence="3" key="1">
    <citation type="submission" date="2012-12" db="EMBL/GenBank/DDBJ databases">
        <authorList>
            <person name="Hellsten U."/>
            <person name="Grimwood J."/>
            <person name="Chapman J.A."/>
            <person name="Shapiro H."/>
            <person name="Aerts A."/>
            <person name="Otillar R.P."/>
            <person name="Terry A.Y."/>
            <person name="Boore J.L."/>
            <person name="Simakov O."/>
            <person name="Marletaz F."/>
            <person name="Cho S.-J."/>
            <person name="Edsinger-Gonzales E."/>
            <person name="Havlak P."/>
            <person name="Kuo D.-H."/>
            <person name="Larsson T."/>
            <person name="Lv J."/>
            <person name="Arendt D."/>
            <person name="Savage R."/>
            <person name="Osoegawa K."/>
            <person name="de Jong P."/>
            <person name="Lindberg D.R."/>
            <person name="Seaver E.C."/>
            <person name="Weisblat D.A."/>
            <person name="Putnam N.H."/>
            <person name="Grigoriev I.V."/>
            <person name="Rokhsar D.S."/>
        </authorList>
    </citation>
    <scope>NUCLEOTIDE SEQUENCE</scope>
    <source>
        <strain evidence="3">I ESC-2004</strain>
    </source>
</reference>
<dbReference type="AlphaFoldDB" id="R7V8W7"/>
<reference evidence="1 3" key="2">
    <citation type="journal article" date="2013" name="Nature">
        <title>Insights into bilaterian evolution from three spiralian genomes.</title>
        <authorList>
            <person name="Simakov O."/>
            <person name="Marletaz F."/>
            <person name="Cho S.J."/>
            <person name="Edsinger-Gonzales E."/>
            <person name="Havlak P."/>
            <person name="Hellsten U."/>
            <person name="Kuo D.H."/>
            <person name="Larsson T."/>
            <person name="Lv J."/>
            <person name="Arendt D."/>
            <person name="Savage R."/>
            <person name="Osoegawa K."/>
            <person name="de Jong P."/>
            <person name="Grimwood J."/>
            <person name="Chapman J.A."/>
            <person name="Shapiro H."/>
            <person name="Aerts A."/>
            <person name="Otillar R.P."/>
            <person name="Terry A.Y."/>
            <person name="Boore J.L."/>
            <person name="Grigoriev I.V."/>
            <person name="Lindberg D.R."/>
            <person name="Seaver E.C."/>
            <person name="Weisblat D.A."/>
            <person name="Putnam N.H."/>
            <person name="Rokhsar D.S."/>
        </authorList>
    </citation>
    <scope>NUCLEOTIDE SEQUENCE</scope>
    <source>
        <strain evidence="1 3">I ESC-2004</strain>
    </source>
</reference>
<protein>
    <submittedName>
        <fullName evidence="1 2">Uncharacterized protein</fullName>
    </submittedName>
</protein>
<dbReference type="HOGENOM" id="CLU_1442363_0_0_1"/>